<dbReference type="GO" id="GO:0012505">
    <property type="term" value="C:endomembrane system"/>
    <property type="evidence" value="ECO:0007669"/>
    <property type="project" value="UniProtKB-SubCell"/>
</dbReference>
<dbReference type="KEGG" id="hazt:108666407"/>
<evidence type="ECO:0000256" key="17">
    <source>
        <dbReference type="SAM" id="Phobius"/>
    </source>
</evidence>
<dbReference type="PANTHER" id="PTHR10989:SF16">
    <property type="entry name" value="AT02829P-RELATED"/>
    <property type="match status" value="1"/>
</dbReference>
<sequence length="110" mass="12543">MGLESLLFHVVVTAGFALSVYWDYFMLQMPIGSKFREVTLGLGNRCKYLTHIDMLLQLSYFSLALLNDIVGTDHRQSNKQGSLQRFRDWLFTTLVFPVGSFVAVVFLIST</sequence>
<dbReference type="RefSeq" id="XP_018008773.1">
    <property type="nucleotide sequence ID" value="XM_018153284.1"/>
</dbReference>
<comment type="catalytic activity">
    <reaction evidence="7">
        <text>12-hexadecanoyloxy-octadecanoate + H2O = 12-hydroxyoctadecanoate + hexadecanoate + H(+)</text>
        <dbReference type="Rhea" id="RHEA:52056"/>
        <dbReference type="ChEBI" id="CHEBI:7896"/>
        <dbReference type="ChEBI" id="CHEBI:15377"/>
        <dbReference type="ChEBI" id="CHEBI:15378"/>
        <dbReference type="ChEBI" id="CHEBI:83677"/>
        <dbReference type="ChEBI" id="CHEBI:84201"/>
    </reaction>
    <physiologicalReaction direction="left-to-right" evidence="7">
        <dbReference type="Rhea" id="RHEA:52057"/>
    </physiologicalReaction>
</comment>
<comment type="catalytic activity">
    <reaction evidence="9">
        <text>9-hexadecanoyloxy-octadecanoate + H2O = 9-hydroxy-octadecanoate + hexadecanoate + H(+)</text>
        <dbReference type="Rhea" id="RHEA:52052"/>
        <dbReference type="ChEBI" id="CHEBI:7896"/>
        <dbReference type="ChEBI" id="CHEBI:15377"/>
        <dbReference type="ChEBI" id="CHEBI:15378"/>
        <dbReference type="ChEBI" id="CHEBI:83670"/>
        <dbReference type="ChEBI" id="CHEBI:136286"/>
    </reaction>
    <physiologicalReaction direction="left-to-right" evidence="9">
        <dbReference type="Rhea" id="RHEA:52053"/>
    </physiologicalReaction>
</comment>
<evidence type="ECO:0000313" key="19">
    <source>
        <dbReference type="RefSeq" id="XP_018008773.1"/>
    </source>
</evidence>
<name>A0A8B7N654_HYAAZ</name>
<proteinExistence type="inferred from homology"/>
<keyword evidence="6 17" id="KW-0472">Membrane</keyword>
<evidence type="ECO:0000256" key="6">
    <source>
        <dbReference type="ARBA" id="ARBA00023136"/>
    </source>
</evidence>
<comment type="catalytic activity">
    <reaction evidence="12">
        <text>9-(9Z-octadecenoyloxy)-octadecanoate + H2O = 9-hydroxy-octadecanoate + (9Z)-octadecenoate + H(+)</text>
        <dbReference type="Rhea" id="RHEA:52048"/>
        <dbReference type="ChEBI" id="CHEBI:15377"/>
        <dbReference type="ChEBI" id="CHEBI:15378"/>
        <dbReference type="ChEBI" id="CHEBI:30823"/>
        <dbReference type="ChEBI" id="CHEBI:136282"/>
        <dbReference type="ChEBI" id="CHEBI:136286"/>
    </reaction>
    <physiologicalReaction direction="left-to-right" evidence="12">
        <dbReference type="Rhea" id="RHEA:52049"/>
    </physiologicalReaction>
</comment>
<evidence type="ECO:0000313" key="18">
    <source>
        <dbReference type="Proteomes" id="UP000694843"/>
    </source>
</evidence>
<evidence type="ECO:0000256" key="13">
    <source>
        <dbReference type="ARBA" id="ARBA00049221"/>
    </source>
</evidence>
<feature type="transmembrane region" description="Helical" evidence="17">
    <location>
        <begin position="89"/>
        <end position="108"/>
    </location>
</feature>
<comment type="catalytic activity">
    <reaction evidence="11">
        <text>12-(9Z-octadecenoyloxy)-octadecanoate + H2O = 12-hydroxyoctadecanoate + (9Z)-octadecenoate + H(+)</text>
        <dbReference type="Rhea" id="RHEA:52060"/>
        <dbReference type="ChEBI" id="CHEBI:15377"/>
        <dbReference type="ChEBI" id="CHEBI:15378"/>
        <dbReference type="ChEBI" id="CHEBI:30823"/>
        <dbReference type="ChEBI" id="CHEBI:84201"/>
        <dbReference type="ChEBI" id="CHEBI:136302"/>
    </reaction>
    <physiologicalReaction direction="left-to-right" evidence="11">
        <dbReference type="Rhea" id="RHEA:52061"/>
    </physiologicalReaction>
</comment>
<organism evidence="18 19">
    <name type="scientific">Hyalella azteca</name>
    <name type="common">Amphipod</name>
    <dbReference type="NCBI Taxonomy" id="294128"/>
    <lineage>
        <taxon>Eukaryota</taxon>
        <taxon>Metazoa</taxon>
        <taxon>Ecdysozoa</taxon>
        <taxon>Arthropoda</taxon>
        <taxon>Crustacea</taxon>
        <taxon>Multicrustacea</taxon>
        <taxon>Malacostraca</taxon>
        <taxon>Eumalacostraca</taxon>
        <taxon>Peracarida</taxon>
        <taxon>Amphipoda</taxon>
        <taxon>Senticaudata</taxon>
        <taxon>Talitrida</taxon>
        <taxon>Talitroidea</taxon>
        <taxon>Hyalellidae</taxon>
        <taxon>Hyalella</taxon>
    </lineage>
</organism>
<keyword evidence="4 17" id="KW-0812">Transmembrane</keyword>
<comment type="catalytic activity">
    <reaction evidence="8">
        <text>13-octadecanoyloxy-octadecanoate + H2O = 13-hydroxy-octadecanoate + octadecanoate + H(+)</text>
        <dbReference type="Rhea" id="RHEA:52084"/>
        <dbReference type="ChEBI" id="CHEBI:15377"/>
        <dbReference type="ChEBI" id="CHEBI:15378"/>
        <dbReference type="ChEBI" id="CHEBI:25629"/>
        <dbReference type="ChEBI" id="CHEBI:136304"/>
        <dbReference type="ChEBI" id="CHEBI:136335"/>
    </reaction>
    <physiologicalReaction direction="left-to-right" evidence="8">
        <dbReference type="Rhea" id="RHEA:52085"/>
    </physiologicalReaction>
</comment>
<evidence type="ECO:0000256" key="8">
    <source>
        <dbReference type="ARBA" id="ARBA00047427"/>
    </source>
</evidence>
<comment type="catalytic activity">
    <reaction evidence="14">
        <text>13-(9Z-octadecenoyloxy)-octadecanoate + H2O = 13-hydroxy-octadecanoate + (9Z)-octadecenoate + H(+)</text>
        <dbReference type="Rhea" id="RHEA:52064"/>
        <dbReference type="ChEBI" id="CHEBI:15377"/>
        <dbReference type="ChEBI" id="CHEBI:15378"/>
        <dbReference type="ChEBI" id="CHEBI:30823"/>
        <dbReference type="ChEBI" id="CHEBI:136303"/>
        <dbReference type="ChEBI" id="CHEBI:136304"/>
    </reaction>
    <physiologicalReaction direction="left-to-right" evidence="14">
        <dbReference type="Rhea" id="RHEA:52065"/>
    </physiologicalReaction>
</comment>
<reference evidence="19" key="1">
    <citation type="submission" date="2025-08" db="UniProtKB">
        <authorList>
            <consortium name="RefSeq"/>
        </authorList>
    </citation>
    <scope>IDENTIFICATION</scope>
    <source>
        <tissue evidence="19">Whole organism</tissue>
    </source>
</reference>
<evidence type="ECO:0000256" key="4">
    <source>
        <dbReference type="ARBA" id="ARBA00022692"/>
    </source>
</evidence>
<evidence type="ECO:0000256" key="2">
    <source>
        <dbReference type="ARBA" id="ARBA00004127"/>
    </source>
</evidence>
<keyword evidence="18" id="KW-1185">Reference proteome</keyword>
<dbReference type="Pfam" id="PF04750">
    <property type="entry name" value="Far-17a_AIG1"/>
    <property type="match status" value="1"/>
</dbReference>
<dbReference type="PANTHER" id="PTHR10989">
    <property type="entry name" value="ANDROGEN-INDUCED PROTEIN 1-RELATED"/>
    <property type="match status" value="1"/>
</dbReference>
<evidence type="ECO:0000256" key="15">
    <source>
        <dbReference type="ARBA" id="ARBA00049322"/>
    </source>
</evidence>
<evidence type="ECO:0000256" key="5">
    <source>
        <dbReference type="ARBA" id="ARBA00022989"/>
    </source>
</evidence>
<dbReference type="AlphaFoldDB" id="A0A8B7N654"/>
<comment type="catalytic activity">
    <reaction evidence="13">
        <text>9-octadecanoyloxy-octadecanoate + H2O = 9-hydroxy-octadecanoate + octadecanoate + H(+)</text>
        <dbReference type="Rhea" id="RHEA:52096"/>
        <dbReference type="ChEBI" id="CHEBI:15377"/>
        <dbReference type="ChEBI" id="CHEBI:15378"/>
        <dbReference type="ChEBI" id="CHEBI:25629"/>
        <dbReference type="ChEBI" id="CHEBI:136286"/>
        <dbReference type="ChEBI" id="CHEBI:136373"/>
    </reaction>
    <physiologicalReaction direction="left-to-right" evidence="13">
        <dbReference type="Rhea" id="RHEA:52097"/>
    </physiologicalReaction>
</comment>
<evidence type="ECO:0000256" key="10">
    <source>
        <dbReference type="ARBA" id="ARBA00048680"/>
    </source>
</evidence>
<evidence type="ECO:0000256" key="3">
    <source>
        <dbReference type="ARBA" id="ARBA00009300"/>
    </source>
</evidence>
<dbReference type="OrthoDB" id="1898221at2759"/>
<evidence type="ECO:0000256" key="11">
    <source>
        <dbReference type="ARBA" id="ARBA00048701"/>
    </source>
</evidence>
<dbReference type="InterPro" id="IPR006838">
    <property type="entry name" value="ADTRP_AIG1"/>
</dbReference>
<comment type="catalytic activity">
    <reaction evidence="10">
        <text>12-octadecanoyloxy-octadecanoate + H2O = 12-hydroxyoctadecanoate + octadecanoate + H(+)</text>
        <dbReference type="Rhea" id="RHEA:52080"/>
        <dbReference type="ChEBI" id="CHEBI:15377"/>
        <dbReference type="ChEBI" id="CHEBI:15378"/>
        <dbReference type="ChEBI" id="CHEBI:25629"/>
        <dbReference type="ChEBI" id="CHEBI:84201"/>
        <dbReference type="ChEBI" id="CHEBI:136330"/>
    </reaction>
    <physiologicalReaction direction="left-to-right" evidence="10">
        <dbReference type="Rhea" id="RHEA:52081"/>
    </physiologicalReaction>
</comment>
<evidence type="ECO:0000256" key="9">
    <source>
        <dbReference type="ARBA" id="ARBA00047863"/>
    </source>
</evidence>
<evidence type="ECO:0000256" key="7">
    <source>
        <dbReference type="ARBA" id="ARBA00047368"/>
    </source>
</evidence>
<dbReference type="GO" id="GO:0016020">
    <property type="term" value="C:membrane"/>
    <property type="evidence" value="ECO:0007669"/>
    <property type="project" value="InterPro"/>
</dbReference>
<evidence type="ECO:0000256" key="12">
    <source>
        <dbReference type="ARBA" id="ARBA00048800"/>
    </source>
</evidence>
<comment type="similarity">
    <text evidence="3">Belongs to the AIG1 family.</text>
</comment>
<keyword evidence="5 17" id="KW-1133">Transmembrane helix</keyword>
<comment type="catalytic activity">
    <reaction evidence="1">
        <text>9-(9Z-hexadecenoyloxy)-octadecanoate + H2O = (9Z)-hexadecenoate + 9-hydroxy-octadecanoate + H(+)</text>
        <dbReference type="Rhea" id="RHEA:52068"/>
        <dbReference type="ChEBI" id="CHEBI:15377"/>
        <dbReference type="ChEBI" id="CHEBI:15378"/>
        <dbReference type="ChEBI" id="CHEBI:32372"/>
        <dbReference type="ChEBI" id="CHEBI:136286"/>
        <dbReference type="ChEBI" id="CHEBI:136309"/>
    </reaction>
    <physiologicalReaction direction="left-to-right" evidence="1">
        <dbReference type="Rhea" id="RHEA:52069"/>
    </physiologicalReaction>
</comment>
<comment type="catalytic activity">
    <reaction evidence="15">
        <text>13-(9Z-hexadecenoyloxy)-octadecanoate + H2O = 13-hydroxy-octadecanoate + (9Z)-hexadecenoate + H(+)</text>
        <dbReference type="Rhea" id="RHEA:52076"/>
        <dbReference type="ChEBI" id="CHEBI:15377"/>
        <dbReference type="ChEBI" id="CHEBI:15378"/>
        <dbReference type="ChEBI" id="CHEBI:32372"/>
        <dbReference type="ChEBI" id="CHEBI:136304"/>
        <dbReference type="ChEBI" id="CHEBI:136315"/>
    </reaction>
    <physiologicalReaction direction="left-to-right" evidence="15">
        <dbReference type="Rhea" id="RHEA:52077"/>
    </physiologicalReaction>
</comment>
<dbReference type="GeneID" id="108666407"/>
<evidence type="ECO:0000256" key="1">
    <source>
        <dbReference type="ARBA" id="ARBA00000923"/>
    </source>
</evidence>
<evidence type="ECO:0000256" key="14">
    <source>
        <dbReference type="ARBA" id="ARBA00049296"/>
    </source>
</evidence>
<accession>A0A8B7N654</accession>
<comment type="catalytic activity">
    <reaction evidence="16">
        <text>12-(9Z-hexadecenoyloxy)-octadecanoate + H2O = 12-hydroxyoctadecanoate + (9Z)-hexadecenoate + H(+)</text>
        <dbReference type="Rhea" id="RHEA:52072"/>
        <dbReference type="ChEBI" id="CHEBI:15377"/>
        <dbReference type="ChEBI" id="CHEBI:15378"/>
        <dbReference type="ChEBI" id="CHEBI:32372"/>
        <dbReference type="ChEBI" id="CHEBI:84201"/>
        <dbReference type="ChEBI" id="CHEBI:136312"/>
    </reaction>
    <physiologicalReaction direction="left-to-right" evidence="16">
        <dbReference type="Rhea" id="RHEA:52073"/>
    </physiologicalReaction>
</comment>
<comment type="subcellular location">
    <subcellularLocation>
        <location evidence="2">Endomembrane system</location>
        <topology evidence="2">Multi-pass membrane protein</topology>
    </subcellularLocation>
</comment>
<gene>
    <name evidence="19" type="primary">LOC108666407</name>
</gene>
<dbReference type="Proteomes" id="UP000694843">
    <property type="component" value="Unplaced"/>
</dbReference>
<evidence type="ECO:0000256" key="16">
    <source>
        <dbReference type="ARBA" id="ARBA00049428"/>
    </source>
</evidence>
<protein>
    <submittedName>
        <fullName evidence="19">Androgen-induced gene 1 protein</fullName>
    </submittedName>
</protein>
<feature type="transmembrane region" description="Helical" evidence="17">
    <location>
        <begin position="6"/>
        <end position="27"/>
    </location>
</feature>